<gene>
    <name evidence="1" type="ORF">SVUK_LOCUS19871</name>
</gene>
<sequence length="236" mass="26801">MPRCYFKSGVGYKLLLAAGKVTSLTKNNGPKNPWGKDIEQIYFTSNFIGKTLNVKIYVPDRYEPPIDLPRKESTSSDELELSTFDRYDPFYFTVTRKSTQVKLFDTSLGGLIFSDKFLQIVTKLPSQAMYGWGENVHPTLKHNFTRYTTWAMFARDEPPNSQHLQTKNLYGASLCGENAGVFVSESLRILYSENCCVGVHPFYMVVEPDGNSHGVLILNSNAQVNSHWFAKRWITG</sequence>
<dbReference type="GO" id="GO:0004558">
    <property type="term" value="F:alpha-1,4-glucosidase activity"/>
    <property type="evidence" value="ECO:0007669"/>
    <property type="project" value="TreeGrafter"/>
</dbReference>
<keyword evidence="2" id="KW-1185">Reference proteome</keyword>
<evidence type="ECO:0000313" key="2">
    <source>
        <dbReference type="Proteomes" id="UP000270094"/>
    </source>
</evidence>
<dbReference type="GO" id="GO:0005975">
    <property type="term" value="P:carbohydrate metabolic process"/>
    <property type="evidence" value="ECO:0007669"/>
    <property type="project" value="InterPro"/>
</dbReference>
<dbReference type="Gene3D" id="2.60.40.1760">
    <property type="entry name" value="glycosyl hydrolase (family 31)"/>
    <property type="match status" value="1"/>
</dbReference>
<dbReference type="SUPFAM" id="SSF74650">
    <property type="entry name" value="Galactose mutarotase-like"/>
    <property type="match status" value="1"/>
</dbReference>
<protein>
    <submittedName>
        <fullName evidence="1">Uncharacterized protein</fullName>
    </submittedName>
</protein>
<dbReference type="AlphaFoldDB" id="A0A3P7JUS1"/>
<dbReference type="Proteomes" id="UP000270094">
    <property type="component" value="Unassembled WGS sequence"/>
</dbReference>
<dbReference type="PANTHER" id="PTHR22762">
    <property type="entry name" value="ALPHA-GLUCOSIDASE"/>
    <property type="match status" value="1"/>
</dbReference>
<proteinExistence type="predicted"/>
<evidence type="ECO:0000313" key="1">
    <source>
        <dbReference type="EMBL" id="VDM84873.1"/>
    </source>
</evidence>
<organism evidence="1 2">
    <name type="scientific">Strongylus vulgaris</name>
    <name type="common">Blood worm</name>
    <dbReference type="NCBI Taxonomy" id="40348"/>
    <lineage>
        <taxon>Eukaryota</taxon>
        <taxon>Metazoa</taxon>
        <taxon>Ecdysozoa</taxon>
        <taxon>Nematoda</taxon>
        <taxon>Chromadorea</taxon>
        <taxon>Rhabditida</taxon>
        <taxon>Rhabditina</taxon>
        <taxon>Rhabditomorpha</taxon>
        <taxon>Strongyloidea</taxon>
        <taxon>Strongylidae</taxon>
        <taxon>Strongylus</taxon>
    </lineage>
</organism>
<dbReference type="OrthoDB" id="1334205at2759"/>
<name>A0A3P7JUS1_STRVU</name>
<reference evidence="1 2" key="1">
    <citation type="submission" date="2018-11" db="EMBL/GenBank/DDBJ databases">
        <authorList>
            <consortium name="Pathogen Informatics"/>
        </authorList>
    </citation>
    <scope>NUCLEOTIDE SEQUENCE [LARGE SCALE GENOMIC DNA]</scope>
</reference>
<dbReference type="PANTHER" id="PTHR22762:SF133">
    <property type="entry name" value="P-TYPE DOMAIN-CONTAINING PROTEIN"/>
    <property type="match status" value="1"/>
</dbReference>
<dbReference type="GO" id="GO:0030246">
    <property type="term" value="F:carbohydrate binding"/>
    <property type="evidence" value="ECO:0007669"/>
    <property type="project" value="InterPro"/>
</dbReference>
<dbReference type="EMBL" id="UYYB01134017">
    <property type="protein sequence ID" value="VDM84873.1"/>
    <property type="molecule type" value="Genomic_DNA"/>
</dbReference>
<dbReference type="InterPro" id="IPR011013">
    <property type="entry name" value="Gal_mutarotase_sf_dom"/>
</dbReference>
<accession>A0A3P7JUS1</accession>